<dbReference type="NCBIfam" id="TIGR00006">
    <property type="entry name" value="16S rRNA (cytosine(1402)-N(4))-methyltransferase RsmH"/>
    <property type="match status" value="1"/>
</dbReference>
<accession>A0A6J6ZWJ4</accession>
<sequence length="346" mass="36736">MTDHPSDPRRPGDPSFVGSAGIGEREGGRGNARPNAGFQHEPVMLAEVLAVFEPLTGGVVVDATVGGGGHTRALLEAHAGMSIVGLDQDPAALDAAAERLAPFGDRVVLLRARFDQMTEQLAAIGVDAIAGFLFDLGVSSPQLDRAERGFSYRSEGPLDMRMDPSASRDAATLVNTASETELARILRDYGDERFAGRVAGAIVRSRPIALTTDLAEIVRDAIPAAARRRGGHPAKRTFQALRIAVNQELEILPDALDDAIALLVPGGRGAVLAYHSGEDRIVKDRFRFAENGGCTCPPRLPCACGAARLVRLLTRGARTPSAIEIERNPRAESARLRSIEKLATAS</sequence>
<dbReference type="InterPro" id="IPR023397">
    <property type="entry name" value="SAM-dep_MeTrfase_MraW_recog"/>
</dbReference>
<feature type="compositionally biased region" description="Basic and acidic residues" evidence="5">
    <location>
        <begin position="1"/>
        <end position="12"/>
    </location>
</feature>
<dbReference type="GO" id="GO:0005737">
    <property type="term" value="C:cytoplasm"/>
    <property type="evidence" value="ECO:0007669"/>
    <property type="project" value="TreeGrafter"/>
</dbReference>
<evidence type="ECO:0000256" key="4">
    <source>
        <dbReference type="ARBA" id="ARBA00022691"/>
    </source>
</evidence>
<dbReference type="PANTHER" id="PTHR11265:SF0">
    <property type="entry name" value="12S RRNA N4-METHYLCYTIDINE METHYLTRANSFERASE"/>
    <property type="match status" value="1"/>
</dbReference>
<dbReference type="SUPFAM" id="SSF53335">
    <property type="entry name" value="S-adenosyl-L-methionine-dependent methyltransferases"/>
    <property type="match status" value="1"/>
</dbReference>
<evidence type="ECO:0000256" key="5">
    <source>
        <dbReference type="SAM" id="MobiDB-lite"/>
    </source>
</evidence>
<comment type="similarity">
    <text evidence="1">Belongs to the methyltransferase superfamily. RsmH family.</text>
</comment>
<dbReference type="PANTHER" id="PTHR11265">
    <property type="entry name" value="S-ADENOSYL-METHYLTRANSFERASE MRAW"/>
    <property type="match status" value="1"/>
</dbReference>
<dbReference type="HAMAP" id="MF_01007">
    <property type="entry name" value="16SrRNA_methyltr_H"/>
    <property type="match status" value="1"/>
</dbReference>
<dbReference type="InterPro" id="IPR002903">
    <property type="entry name" value="RsmH"/>
</dbReference>
<dbReference type="EMBL" id="CAEZYR010000152">
    <property type="protein sequence ID" value="CAB4767115.1"/>
    <property type="molecule type" value="Genomic_DNA"/>
</dbReference>
<proteinExistence type="inferred from homology"/>
<organism evidence="7">
    <name type="scientific">freshwater metagenome</name>
    <dbReference type="NCBI Taxonomy" id="449393"/>
    <lineage>
        <taxon>unclassified sequences</taxon>
        <taxon>metagenomes</taxon>
        <taxon>ecological metagenomes</taxon>
    </lineage>
</organism>
<dbReference type="InterPro" id="IPR029063">
    <property type="entry name" value="SAM-dependent_MTases_sf"/>
</dbReference>
<dbReference type="EMBL" id="CAFABA010000029">
    <property type="protein sequence ID" value="CAB4824848.1"/>
    <property type="molecule type" value="Genomic_DNA"/>
</dbReference>
<dbReference type="Pfam" id="PF01795">
    <property type="entry name" value="Methyltransf_5"/>
    <property type="match status" value="1"/>
</dbReference>
<gene>
    <name evidence="6" type="ORF">UFOPK2754_02868</name>
    <name evidence="7" type="ORF">UFOPK3139_00944</name>
</gene>
<dbReference type="PIRSF" id="PIRSF004486">
    <property type="entry name" value="MraW"/>
    <property type="match status" value="1"/>
</dbReference>
<evidence type="ECO:0000256" key="2">
    <source>
        <dbReference type="ARBA" id="ARBA00022603"/>
    </source>
</evidence>
<keyword evidence="4" id="KW-0949">S-adenosyl-L-methionine</keyword>
<dbReference type="GO" id="GO:0070475">
    <property type="term" value="P:rRNA base methylation"/>
    <property type="evidence" value="ECO:0007669"/>
    <property type="project" value="TreeGrafter"/>
</dbReference>
<evidence type="ECO:0000256" key="3">
    <source>
        <dbReference type="ARBA" id="ARBA00022679"/>
    </source>
</evidence>
<dbReference type="GO" id="GO:0071424">
    <property type="term" value="F:rRNA (cytosine-N4-)-methyltransferase activity"/>
    <property type="evidence" value="ECO:0007669"/>
    <property type="project" value="TreeGrafter"/>
</dbReference>
<evidence type="ECO:0000313" key="7">
    <source>
        <dbReference type="EMBL" id="CAB4824848.1"/>
    </source>
</evidence>
<evidence type="ECO:0000256" key="1">
    <source>
        <dbReference type="ARBA" id="ARBA00010396"/>
    </source>
</evidence>
<dbReference type="Gene3D" id="3.40.50.150">
    <property type="entry name" value="Vaccinia Virus protein VP39"/>
    <property type="match status" value="1"/>
</dbReference>
<evidence type="ECO:0000313" key="6">
    <source>
        <dbReference type="EMBL" id="CAB4767115.1"/>
    </source>
</evidence>
<keyword evidence="3" id="KW-0808">Transferase</keyword>
<protein>
    <submittedName>
        <fullName evidence="7">Unannotated protein</fullName>
    </submittedName>
</protein>
<keyword evidence="2" id="KW-0489">Methyltransferase</keyword>
<reference evidence="7" key="1">
    <citation type="submission" date="2020-05" db="EMBL/GenBank/DDBJ databases">
        <authorList>
            <person name="Chiriac C."/>
            <person name="Salcher M."/>
            <person name="Ghai R."/>
            <person name="Kavagutti S V."/>
        </authorList>
    </citation>
    <scope>NUCLEOTIDE SEQUENCE</scope>
</reference>
<dbReference type="SUPFAM" id="SSF81799">
    <property type="entry name" value="Putative methyltransferase TM0872, insert domain"/>
    <property type="match status" value="1"/>
</dbReference>
<dbReference type="AlphaFoldDB" id="A0A6J6ZWJ4"/>
<name>A0A6J6ZWJ4_9ZZZZ</name>
<dbReference type="Gene3D" id="1.10.150.170">
    <property type="entry name" value="Putative methyltransferase TM0872, insert domain"/>
    <property type="match status" value="1"/>
</dbReference>
<feature type="region of interest" description="Disordered" evidence="5">
    <location>
        <begin position="1"/>
        <end position="36"/>
    </location>
</feature>